<evidence type="ECO:0000313" key="3">
    <source>
        <dbReference type="Proteomes" id="UP000751190"/>
    </source>
</evidence>
<gene>
    <name evidence="2" type="ORF">KFE25_003719</name>
</gene>
<dbReference type="CDD" id="cd02981">
    <property type="entry name" value="PDI_b_family"/>
    <property type="match status" value="1"/>
</dbReference>
<keyword evidence="3" id="KW-1185">Reference proteome</keyword>
<reference evidence="2" key="1">
    <citation type="submission" date="2021-05" db="EMBL/GenBank/DDBJ databases">
        <title>The genome of the haptophyte Pavlova lutheri (Diacronema luteri, Pavlovales) - a model for lipid biosynthesis in eukaryotic algae.</title>
        <authorList>
            <person name="Hulatt C.J."/>
            <person name="Posewitz M.C."/>
        </authorList>
    </citation>
    <scope>NUCLEOTIDE SEQUENCE</scope>
    <source>
        <strain evidence="2">NIVA-4/92</strain>
    </source>
</reference>
<evidence type="ECO:0000313" key="2">
    <source>
        <dbReference type="EMBL" id="KAG8457565.1"/>
    </source>
</evidence>
<feature type="chain" id="PRO_5035229608" description="Thioredoxin domain-containing protein" evidence="1">
    <location>
        <begin position="33"/>
        <end position="615"/>
    </location>
</feature>
<dbReference type="Gene3D" id="3.40.30.10">
    <property type="entry name" value="Glutaredoxin"/>
    <property type="match status" value="1"/>
</dbReference>
<organism evidence="2 3">
    <name type="scientific">Diacronema lutheri</name>
    <name type="common">Unicellular marine alga</name>
    <name type="synonym">Monochrysis lutheri</name>
    <dbReference type="NCBI Taxonomy" id="2081491"/>
    <lineage>
        <taxon>Eukaryota</taxon>
        <taxon>Haptista</taxon>
        <taxon>Haptophyta</taxon>
        <taxon>Pavlovophyceae</taxon>
        <taxon>Pavlovales</taxon>
        <taxon>Pavlovaceae</taxon>
        <taxon>Diacronema</taxon>
    </lineage>
</organism>
<keyword evidence="1" id="KW-0732">Signal</keyword>
<name>A0A8J6C4S4_DIALT</name>
<accession>A0A8J6C4S4</accession>
<dbReference type="AlphaFoldDB" id="A0A8J6C4S4"/>
<comment type="caution">
    <text evidence="2">The sequence shown here is derived from an EMBL/GenBank/DDBJ whole genome shotgun (WGS) entry which is preliminary data.</text>
</comment>
<evidence type="ECO:0008006" key="4">
    <source>
        <dbReference type="Google" id="ProtNLM"/>
    </source>
</evidence>
<feature type="signal peptide" evidence="1">
    <location>
        <begin position="1"/>
        <end position="32"/>
    </location>
</feature>
<dbReference type="EMBL" id="JAGTXO010000067">
    <property type="protein sequence ID" value="KAG8457565.1"/>
    <property type="molecule type" value="Genomic_DNA"/>
</dbReference>
<protein>
    <recommendedName>
        <fullName evidence="4">Thioredoxin domain-containing protein</fullName>
    </recommendedName>
</protein>
<sequence>MAALGARSVGKRARAFVGAAVLLALAGVEVEAAKKGKVKRARGGAADAPDGTVETVRAADLRARAANATLALATFTVDAEYCGEECARFDALVARAARDVRIKDPSIWFARVVIDPTEPVPERLGALLGPQPGLPQLILFKAGEPLAWHADATRAAVRRADLDDDVDADSPALARAVGLPTSARAIEARMLAEASRPLVTPLRTAKQLERFLHLDAWAATHAADEPPRVVGFFPPSALGDGGGRPSARYDLFRAVAARLQSMLPFGECTDPSLQARMLGQPSSGATVQIVKASRTERKVPFAGPWTARALGRFIASHSGELVQDVGSEEVFHSALGLGLPALLLLMPDTYENELGPIMAALKQAASKHRSHLTFIYGFKETDPWPLIQRALGLAPRAGEADGVDGALIAFVGASASPAGHDFGREPWLPPPPTAAAGGGGGFALYEVHRQPPGAAAQLTAGLLESLAERFVHAAYARAGWALDGMDGEAEAEDDAPSEAAIAAGALAAADCDAAGNCAPAPARAEPGAAAASTGVAAGVAVGAAAGAAAGAAPAPTRAERDEVKALLQKKLRAVEAQLASARAASAACDARLHALVAAVQREAPGVSALQELGLA</sequence>
<evidence type="ECO:0000256" key="1">
    <source>
        <dbReference type="SAM" id="SignalP"/>
    </source>
</evidence>
<dbReference type="Proteomes" id="UP000751190">
    <property type="component" value="Unassembled WGS sequence"/>
</dbReference>
<proteinExistence type="predicted"/>